<dbReference type="GO" id="GO:0016614">
    <property type="term" value="F:oxidoreductase activity, acting on CH-OH group of donors"/>
    <property type="evidence" value="ECO:0007669"/>
    <property type="project" value="InterPro"/>
</dbReference>
<protein>
    <submittedName>
        <fullName evidence="8">Alcohol/choline dehydrogenase</fullName>
    </submittedName>
</protein>
<dbReference type="PANTHER" id="PTHR11552:SF147">
    <property type="entry name" value="CHOLINE DEHYDROGENASE, MITOCHONDRIAL"/>
    <property type="match status" value="1"/>
</dbReference>
<feature type="domain" description="Glucose-methanol-choline oxidoreductase N-terminal" evidence="6">
    <location>
        <begin position="80"/>
        <end position="103"/>
    </location>
</feature>
<name>A0A095SF08_9GAMM</name>
<evidence type="ECO:0000259" key="6">
    <source>
        <dbReference type="PROSITE" id="PS00623"/>
    </source>
</evidence>
<evidence type="ECO:0000256" key="5">
    <source>
        <dbReference type="RuleBase" id="RU003968"/>
    </source>
</evidence>
<keyword evidence="9" id="KW-1185">Reference proteome</keyword>
<dbReference type="OrthoDB" id="9785276at2"/>
<evidence type="ECO:0000256" key="2">
    <source>
        <dbReference type="ARBA" id="ARBA00010790"/>
    </source>
</evidence>
<gene>
    <name evidence="8" type="ORF">Y5S_03575</name>
</gene>
<dbReference type="PROSITE" id="PS00623">
    <property type="entry name" value="GMC_OXRED_1"/>
    <property type="match status" value="1"/>
</dbReference>
<comment type="caution">
    <text evidence="8">The sequence shown here is derived from an EMBL/GenBank/DDBJ whole genome shotgun (WGS) entry which is preliminary data.</text>
</comment>
<dbReference type="InterPro" id="IPR012132">
    <property type="entry name" value="GMC_OxRdtase"/>
</dbReference>
<evidence type="ECO:0000256" key="4">
    <source>
        <dbReference type="ARBA" id="ARBA00022827"/>
    </source>
</evidence>
<dbReference type="SUPFAM" id="SSF54373">
    <property type="entry name" value="FAD-linked reductases, C-terminal domain"/>
    <property type="match status" value="1"/>
</dbReference>
<dbReference type="InterPro" id="IPR036188">
    <property type="entry name" value="FAD/NAD-bd_sf"/>
</dbReference>
<dbReference type="Pfam" id="PF00732">
    <property type="entry name" value="GMC_oxred_N"/>
    <property type="match status" value="1"/>
</dbReference>
<dbReference type="STRING" id="1177154.Y5S_03575"/>
<keyword evidence="3 5" id="KW-0285">Flavoprotein</keyword>
<dbReference type="Pfam" id="PF05199">
    <property type="entry name" value="GMC_oxred_C"/>
    <property type="match status" value="1"/>
</dbReference>
<dbReference type="GO" id="GO:0050660">
    <property type="term" value="F:flavin adenine dinucleotide binding"/>
    <property type="evidence" value="ECO:0007669"/>
    <property type="project" value="InterPro"/>
</dbReference>
<dbReference type="Gene3D" id="3.50.50.60">
    <property type="entry name" value="FAD/NAD(P)-binding domain"/>
    <property type="match status" value="1"/>
</dbReference>
<evidence type="ECO:0000256" key="3">
    <source>
        <dbReference type="ARBA" id="ARBA00022630"/>
    </source>
</evidence>
<dbReference type="Proteomes" id="UP000029444">
    <property type="component" value="Unassembled WGS sequence"/>
</dbReference>
<evidence type="ECO:0000313" key="8">
    <source>
        <dbReference type="EMBL" id="KGD63196.1"/>
    </source>
</evidence>
<comment type="cofactor">
    <cofactor evidence="1">
        <name>FAD</name>
        <dbReference type="ChEBI" id="CHEBI:57692"/>
    </cofactor>
</comment>
<dbReference type="Gene3D" id="3.30.560.10">
    <property type="entry name" value="Glucose Oxidase, domain 3"/>
    <property type="match status" value="1"/>
</dbReference>
<dbReference type="InterPro" id="IPR007867">
    <property type="entry name" value="GMC_OxRtase_C"/>
</dbReference>
<dbReference type="PROSITE" id="PS00624">
    <property type="entry name" value="GMC_OXRED_2"/>
    <property type="match status" value="1"/>
</dbReference>
<feature type="domain" description="Glucose-methanol-choline oxidoreductase N-terminal" evidence="7">
    <location>
        <begin position="252"/>
        <end position="266"/>
    </location>
</feature>
<dbReference type="EMBL" id="ARXV01000021">
    <property type="protein sequence ID" value="KGD63196.1"/>
    <property type="molecule type" value="Genomic_DNA"/>
</dbReference>
<dbReference type="AlphaFoldDB" id="A0A095SF08"/>
<keyword evidence="4 5" id="KW-0274">FAD</keyword>
<dbReference type="PANTHER" id="PTHR11552">
    <property type="entry name" value="GLUCOSE-METHANOL-CHOLINE GMC OXIDOREDUCTASE"/>
    <property type="match status" value="1"/>
</dbReference>
<dbReference type="NCBIfam" id="NF002550">
    <property type="entry name" value="PRK02106.1"/>
    <property type="match status" value="1"/>
</dbReference>
<reference evidence="8 9" key="1">
    <citation type="submission" date="2012-09" db="EMBL/GenBank/DDBJ databases">
        <title>Genome Sequence of alkane-degrading Bacterium Alcanivorax sp. 19-m-6.</title>
        <authorList>
            <person name="Lai Q."/>
            <person name="Shao Z."/>
        </authorList>
    </citation>
    <scope>NUCLEOTIDE SEQUENCE [LARGE SCALE GENOMIC DNA]</scope>
    <source>
        <strain evidence="8 9">19-m-6</strain>
    </source>
</reference>
<evidence type="ECO:0000313" key="9">
    <source>
        <dbReference type="Proteomes" id="UP000029444"/>
    </source>
</evidence>
<organism evidence="8 9">
    <name type="scientific">Alcanivorax nanhaiticus</name>
    <dbReference type="NCBI Taxonomy" id="1177154"/>
    <lineage>
        <taxon>Bacteria</taxon>
        <taxon>Pseudomonadati</taxon>
        <taxon>Pseudomonadota</taxon>
        <taxon>Gammaproteobacteria</taxon>
        <taxon>Oceanospirillales</taxon>
        <taxon>Alcanivoracaceae</taxon>
        <taxon>Alcanivorax</taxon>
    </lineage>
</organism>
<dbReference type="eggNOG" id="COG2303">
    <property type="taxonomic scope" value="Bacteria"/>
</dbReference>
<sequence>MEFDYIIVGAGSAGCVLANRLSENPDNRVCLLEAGPADNSLFIRIPAGIILMMRSNSRNWRYYTVPQKALNNRQIYIPRGKTLGGSSAVNAMCYTRGHKWDYDHWAELGNEGWSYDDVLPVFKRSEHYEDGENAFHGTGGKLNIANLRFSHPVSNAFIRAGVEAGHPETDDFNNDVQEGVGLYKVNQKDGERCGVSRAYLHPVLDRPNLTVLTNCLANRVLFEGKRAVGVEVEHNGQIRTLKASREVILSGGSINSPQVLKLSGVGPAAELAEHNIPLVHELPGVGENLQDHPDVLVVNKSLKKDTLSLDPVSLLMTGLKGIFDFFYRRSGQLTSNVAEAGGFIKSRPEEAIPDLQLHLTAARLDNHGLNLGFSMGHGYSGHVCILRPKSRGNITLRDANPRSPALIDPRFLEHPDDMEGMLRGLKTMRNIMGQDALKEWRGEEIFPGKDVQSDDELRDFLRRKCDNIYHPVGTCKMGNDDMAVVDSQLRVHGLEGLRVIDASIMPTLVGGNTNAPTVMIAEKGADFILADNI</sequence>
<dbReference type="InterPro" id="IPR000172">
    <property type="entry name" value="GMC_OxRdtase_N"/>
</dbReference>
<dbReference type="PATRIC" id="fig|1177154.3.peg.3584"/>
<dbReference type="PIRSF" id="PIRSF000137">
    <property type="entry name" value="Alcohol_oxidase"/>
    <property type="match status" value="1"/>
</dbReference>
<comment type="similarity">
    <text evidence="2 5">Belongs to the GMC oxidoreductase family.</text>
</comment>
<proteinExistence type="inferred from homology"/>
<dbReference type="SUPFAM" id="SSF51905">
    <property type="entry name" value="FAD/NAD(P)-binding domain"/>
    <property type="match status" value="1"/>
</dbReference>
<evidence type="ECO:0000256" key="1">
    <source>
        <dbReference type="ARBA" id="ARBA00001974"/>
    </source>
</evidence>
<accession>A0A095SF08</accession>
<dbReference type="RefSeq" id="WP_035235017.1">
    <property type="nucleotide sequence ID" value="NZ_ARXV01000021.1"/>
</dbReference>
<evidence type="ECO:0000259" key="7">
    <source>
        <dbReference type="PROSITE" id="PS00624"/>
    </source>
</evidence>